<feature type="transmembrane region" description="Helical" evidence="1">
    <location>
        <begin position="113"/>
        <end position="135"/>
    </location>
</feature>
<keyword evidence="1" id="KW-0812">Transmembrane</keyword>
<proteinExistence type="predicted"/>
<feature type="transmembrane region" description="Helical" evidence="1">
    <location>
        <begin position="17"/>
        <end position="38"/>
    </location>
</feature>
<name>A0A814V0L7_9BILA</name>
<evidence type="ECO:0000313" key="4">
    <source>
        <dbReference type="Proteomes" id="UP000663855"/>
    </source>
</evidence>
<keyword evidence="1" id="KW-0472">Membrane</keyword>
<keyword evidence="1" id="KW-1133">Transmembrane helix</keyword>
<accession>A0A814V0L7</accession>
<organism evidence="2 4">
    <name type="scientific">Rotaria magnacalcarata</name>
    <dbReference type="NCBI Taxonomy" id="392030"/>
    <lineage>
        <taxon>Eukaryota</taxon>
        <taxon>Metazoa</taxon>
        <taxon>Spiralia</taxon>
        <taxon>Gnathifera</taxon>
        <taxon>Rotifera</taxon>
        <taxon>Eurotatoria</taxon>
        <taxon>Bdelloidea</taxon>
        <taxon>Philodinida</taxon>
        <taxon>Philodinidae</taxon>
        <taxon>Rotaria</taxon>
    </lineage>
</organism>
<gene>
    <name evidence="3" type="ORF">BYL167_LOCUS1739</name>
    <name evidence="2" type="ORF">CJN711_LOCUS10984</name>
</gene>
<comment type="caution">
    <text evidence="2">The sequence shown here is derived from an EMBL/GenBank/DDBJ whole genome shotgun (WGS) entry which is preliminary data.</text>
</comment>
<dbReference type="AlphaFoldDB" id="A0A814V0L7"/>
<evidence type="ECO:0000313" key="3">
    <source>
        <dbReference type="EMBL" id="CAF3777209.1"/>
    </source>
</evidence>
<dbReference type="Proteomes" id="UP000663855">
    <property type="component" value="Unassembled WGS sequence"/>
</dbReference>
<protein>
    <recommendedName>
        <fullName evidence="5">G-protein coupled receptors family 1 profile domain-containing protein</fullName>
    </recommendedName>
</protein>
<evidence type="ECO:0008006" key="5">
    <source>
        <dbReference type="Google" id="ProtNLM"/>
    </source>
</evidence>
<evidence type="ECO:0000313" key="2">
    <source>
        <dbReference type="EMBL" id="CAF1180365.1"/>
    </source>
</evidence>
<feature type="transmembrane region" description="Helical" evidence="1">
    <location>
        <begin position="59"/>
        <end position="85"/>
    </location>
</feature>
<dbReference type="EMBL" id="CAJNOV010004575">
    <property type="protein sequence ID" value="CAF1180365.1"/>
    <property type="molecule type" value="Genomic_DNA"/>
</dbReference>
<evidence type="ECO:0000256" key="1">
    <source>
        <dbReference type="SAM" id="Phobius"/>
    </source>
</evidence>
<dbReference type="EMBL" id="CAJOBH010000276">
    <property type="protein sequence ID" value="CAF3777209.1"/>
    <property type="molecule type" value="Genomic_DNA"/>
</dbReference>
<reference evidence="2" key="1">
    <citation type="submission" date="2021-02" db="EMBL/GenBank/DDBJ databases">
        <authorList>
            <person name="Nowell W R."/>
        </authorList>
    </citation>
    <scope>NUCLEOTIDE SEQUENCE</scope>
</reference>
<sequence>MHILVHNRNAYEARTSLVIASHLTLSLIPLVAVAIPLITGSNCIKESIRGSCSMLYANIYIEIFNLNFAFAFASPVLLNICVIYACAHHIQLKSPLHKTQNFTTAGDKYDHSLIIQFLIFCMTWLLLWSPNIIFYQISLQQKNASDAARLHYFIRAASDSIIIRALDVCFWRTWKKFEARIKRIIFFHRPNVSRVGLSQMDFNTTSVKTPRHKTTTF</sequence>
<dbReference type="Proteomes" id="UP000681967">
    <property type="component" value="Unassembled WGS sequence"/>
</dbReference>